<gene>
    <name evidence="1" type="ORF">O7U_00539</name>
</gene>
<protein>
    <submittedName>
        <fullName evidence="1">Uncharacterized protein</fullName>
    </submittedName>
</protein>
<comment type="caution">
    <text evidence="1">The sequence shown here is derived from an EMBL/GenBank/DDBJ whole genome shotgun (WGS) entry which is preliminary data.</text>
</comment>
<dbReference type="Proteomes" id="UP000027143">
    <property type="component" value="Unassembled WGS sequence"/>
</dbReference>
<proteinExistence type="predicted"/>
<evidence type="ECO:0000313" key="2">
    <source>
        <dbReference type="Proteomes" id="UP000027143"/>
    </source>
</evidence>
<sequence length="78" mass="8899">MPWRMHVVIEGWRLGFYWLRLIYSAGQVDNAKNRVADALERVAEKLQAIAISDTGGTAKKALSFVRIFHHVFVTSLIE</sequence>
<accession>A0ABR4SQN2</accession>
<keyword evidence="2" id="KW-1185">Reference proteome</keyword>
<evidence type="ECO:0000313" key="1">
    <source>
        <dbReference type="EMBL" id="KEC66008.1"/>
    </source>
</evidence>
<reference evidence="1 2" key="1">
    <citation type="submission" date="2012-04" db="EMBL/GenBank/DDBJ databases">
        <title>The Genome Sequence of Bartonella quintana JK 68.</title>
        <authorList>
            <consortium name="The Broad Institute Genome Sequencing Platform"/>
            <consortium name="The Broad Institute Genome Sequencing Center for Infectious Disease"/>
            <person name="Feldgarden M."/>
            <person name="Kirby J."/>
            <person name="Kosoy M."/>
            <person name="Birtles R."/>
            <person name="Probert W.S."/>
            <person name="Chiaraviglio L."/>
            <person name="Walker B."/>
            <person name="Young S.K."/>
            <person name="Zeng Q."/>
            <person name="Gargeya S."/>
            <person name="Fitzgerald M."/>
            <person name="Haas B."/>
            <person name="Abouelleil A."/>
            <person name="Alvarado L."/>
            <person name="Arachchi H.M."/>
            <person name="Berlin A.M."/>
            <person name="Chapman S.B."/>
            <person name="Goldberg J."/>
            <person name="Griggs A."/>
            <person name="Gujja S."/>
            <person name="Hansen M."/>
            <person name="Howarth C."/>
            <person name="Imamovic A."/>
            <person name="Larimer J."/>
            <person name="McCowen C."/>
            <person name="Montmayeur A."/>
            <person name="Murphy C."/>
            <person name="Neiman D."/>
            <person name="Pearson M."/>
            <person name="Priest M."/>
            <person name="Roberts A."/>
            <person name="Saif S."/>
            <person name="Shea T."/>
            <person name="Sisk P."/>
            <person name="Sykes S."/>
            <person name="Wortman J."/>
            <person name="Nusbaum C."/>
            <person name="Birren B."/>
        </authorList>
    </citation>
    <scope>NUCLEOTIDE SEQUENCE [LARGE SCALE GENOMIC DNA]</scope>
    <source>
        <strain evidence="1 2">JK 68</strain>
    </source>
</reference>
<dbReference type="RefSeq" id="WP_050813270.1">
    <property type="nucleotide sequence ID" value="NZ_KL446932.1"/>
</dbReference>
<dbReference type="EMBL" id="AHPD01000007">
    <property type="protein sequence ID" value="KEC66008.1"/>
    <property type="molecule type" value="Genomic_DNA"/>
</dbReference>
<name>A0ABR4SQN2_BARQI</name>
<organism evidence="1 2">
    <name type="scientific">Bartonella quintana JK 68</name>
    <dbReference type="NCBI Taxonomy" id="1134503"/>
    <lineage>
        <taxon>Bacteria</taxon>
        <taxon>Pseudomonadati</taxon>
        <taxon>Pseudomonadota</taxon>
        <taxon>Alphaproteobacteria</taxon>
        <taxon>Hyphomicrobiales</taxon>
        <taxon>Bartonellaceae</taxon>
        <taxon>Bartonella</taxon>
    </lineage>
</organism>